<sequence>MVFVCRGLNPMTQIGQLGGRNHVPLISRVMMRQTTILQCWFLAIGLIARRWKRAEILTSQVPSRTSQISMLVRHILSSVKFLFNFKFLVCSTYHVL</sequence>
<reference evidence="1 2" key="2">
    <citation type="submission" date="2020-07" db="EMBL/GenBank/DDBJ databases">
        <title>Genome assembly of wild tea tree DASZ reveals pedigree and selection history of tea varieties.</title>
        <authorList>
            <person name="Zhang W."/>
        </authorList>
    </citation>
    <scope>NUCLEOTIDE SEQUENCE [LARGE SCALE GENOMIC DNA]</scope>
    <source>
        <strain evidence="2">cv. G240</strain>
        <tissue evidence="1">Leaf</tissue>
    </source>
</reference>
<organism evidence="1 2">
    <name type="scientific">Camellia sinensis</name>
    <name type="common">Tea plant</name>
    <name type="synonym">Thea sinensis</name>
    <dbReference type="NCBI Taxonomy" id="4442"/>
    <lineage>
        <taxon>Eukaryota</taxon>
        <taxon>Viridiplantae</taxon>
        <taxon>Streptophyta</taxon>
        <taxon>Embryophyta</taxon>
        <taxon>Tracheophyta</taxon>
        <taxon>Spermatophyta</taxon>
        <taxon>Magnoliopsida</taxon>
        <taxon>eudicotyledons</taxon>
        <taxon>Gunneridae</taxon>
        <taxon>Pentapetalae</taxon>
        <taxon>asterids</taxon>
        <taxon>Ericales</taxon>
        <taxon>Theaceae</taxon>
        <taxon>Camellia</taxon>
    </lineage>
</organism>
<accession>A0A7J7GFT3</accession>
<name>A0A7J7GFT3_CAMSI</name>
<dbReference type="AlphaFoldDB" id="A0A7J7GFT3"/>
<gene>
    <name evidence="1" type="ORF">HYC85_023434</name>
</gene>
<keyword evidence="2" id="KW-1185">Reference proteome</keyword>
<proteinExistence type="predicted"/>
<protein>
    <submittedName>
        <fullName evidence="1">Uncharacterized protein</fullName>
    </submittedName>
</protein>
<comment type="caution">
    <text evidence="1">The sequence shown here is derived from an EMBL/GenBank/DDBJ whole genome shotgun (WGS) entry which is preliminary data.</text>
</comment>
<evidence type="ECO:0000313" key="1">
    <source>
        <dbReference type="EMBL" id="KAF5939175.1"/>
    </source>
</evidence>
<dbReference type="Proteomes" id="UP000593564">
    <property type="component" value="Unassembled WGS sequence"/>
</dbReference>
<evidence type="ECO:0000313" key="2">
    <source>
        <dbReference type="Proteomes" id="UP000593564"/>
    </source>
</evidence>
<reference evidence="2" key="1">
    <citation type="journal article" date="2020" name="Nat. Commun.">
        <title>Genome assembly of wild tea tree DASZ reveals pedigree and selection history of tea varieties.</title>
        <authorList>
            <person name="Zhang W."/>
            <person name="Zhang Y."/>
            <person name="Qiu H."/>
            <person name="Guo Y."/>
            <person name="Wan H."/>
            <person name="Zhang X."/>
            <person name="Scossa F."/>
            <person name="Alseekh S."/>
            <person name="Zhang Q."/>
            <person name="Wang P."/>
            <person name="Xu L."/>
            <person name="Schmidt M.H."/>
            <person name="Jia X."/>
            <person name="Li D."/>
            <person name="Zhu A."/>
            <person name="Guo F."/>
            <person name="Chen W."/>
            <person name="Ni D."/>
            <person name="Usadel B."/>
            <person name="Fernie A.R."/>
            <person name="Wen W."/>
        </authorList>
    </citation>
    <scope>NUCLEOTIDE SEQUENCE [LARGE SCALE GENOMIC DNA]</scope>
    <source>
        <strain evidence="2">cv. G240</strain>
    </source>
</reference>
<dbReference type="EMBL" id="JACBKZ010000011">
    <property type="protein sequence ID" value="KAF5939175.1"/>
    <property type="molecule type" value="Genomic_DNA"/>
</dbReference>